<gene>
    <name evidence="6" type="ORF">PEB0149_011660</name>
</gene>
<evidence type="ECO:0000256" key="1">
    <source>
        <dbReference type="ARBA" id="ARBA00001947"/>
    </source>
</evidence>
<proteinExistence type="predicted"/>
<dbReference type="RefSeq" id="WP_075868887.1">
    <property type="nucleotide sequence ID" value="NZ_CALYQA010000004.1"/>
</dbReference>
<dbReference type="InterPro" id="IPR051453">
    <property type="entry name" value="MBL_Glyoxalase_II"/>
</dbReference>
<dbReference type="CDD" id="cd07737">
    <property type="entry name" value="YcbL-like_MBL-fold"/>
    <property type="match status" value="1"/>
</dbReference>
<dbReference type="InterPro" id="IPR036866">
    <property type="entry name" value="RibonucZ/Hydroxyglut_hydro"/>
</dbReference>
<dbReference type="PANTHER" id="PTHR46233">
    <property type="entry name" value="HYDROXYACYLGLUTATHIONE HYDROLASE GLOC"/>
    <property type="match status" value="1"/>
</dbReference>
<evidence type="ECO:0000256" key="4">
    <source>
        <dbReference type="ARBA" id="ARBA00022833"/>
    </source>
</evidence>
<evidence type="ECO:0000256" key="3">
    <source>
        <dbReference type="ARBA" id="ARBA00022801"/>
    </source>
</evidence>
<sequence>MGNLKATIIPVTVFRQNCTLLYDGETMRGVLVDPGGDWPNVAQAIKETGVHVEAIWITHAHVDHAGGAMEAKEALGVQIYGSNIADKPLMENLVITARDYGMKDVRNCVPDHWLEEGDVVDCGDHKFEVFHTPGHAPGHVIYFNKEAKLAFVGDVLFHNSIGRTDFPFCSYPDLMRSLKEKVLRLGDDVVFISGHGEMGTIGEEKRHNPFLQDM</sequence>
<dbReference type="EMBL" id="LXYT01000001">
    <property type="protein sequence ID" value="OLY43731.1"/>
    <property type="molecule type" value="Genomic_DNA"/>
</dbReference>
<evidence type="ECO:0000313" key="6">
    <source>
        <dbReference type="EMBL" id="OLY43731.1"/>
    </source>
</evidence>
<evidence type="ECO:0000313" key="7">
    <source>
        <dbReference type="Proteomes" id="UP000187344"/>
    </source>
</evidence>
<name>A0A1R0F9R7_9HYPH</name>
<accession>A0A1R0F9R7</accession>
<dbReference type="GO" id="GO:0046872">
    <property type="term" value="F:metal ion binding"/>
    <property type="evidence" value="ECO:0007669"/>
    <property type="project" value="UniProtKB-KW"/>
</dbReference>
<dbReference type="OrthoDB" id="9802991at2"/>
<dbReference type="Pfam" id="PF00753">
    <property type="entry name" value="Lactamase_B"/>
    <property type="match status" value="1"/>
</dbReference>
<dbReference type="Gene3D" id="3.60.15.10">
    <property type="entry name" value="Ribonuclease Z/Hydroxyacylglutathione hydrolase-like"/>
    <property type="match status" value="1"/>
</dbReference>
<keyword evidence="3" id="KW-0378">Hydrolase</keyword>
<dbReference type="PANTHER" id="PTHR46233:SF3">
    <property type="entry name" value="HYDROXYACYLGLUTATHIONE HYDROLASE GLOC"/>
    <property type="match status" value="1"/>
</dbReference>
<dbReference type="AlphaFoldDB" id="A0A1R0F9R7"/>
<dbReference type="InterPro" id="IPR001279">
    <property type="entry name" value="Metallo-B-lactamas"/>
</dbReference>
<dbReference type="SUPFAM" id="SSF56281">
    <property type="entry name" value="Metallo-hydrolase/oxidoreductase"/>
    <property type="match status" value="1"/>
</dbReference>
<dbReference type="GeneID" id="92992148"/>
<dbReference type="SMART" id="SM00849">
    <property type="entry name" value="Lactamase_B"/>
    <property type="match status" value="1"/>
</dbReference>
<keyword evidence="2" id="KW-0479">Metal-binding</keyword>
<dbReference type="GO" id="GO:0016787">
    <property type="term" value="F:hydrolase activity"/>
    <property type="evidence" value="ECO:0007669"/>
    <property type="project" value="UniProtKB-KW"/>
</dbReference>
<feature type="domain" description="Metallo-beta-lactamase" evidence="5">
    <location>
        <begin position="15"/>
        <end position="195"/>
    </location>
</feature>
<keyword evidence="4" id="KW-0862">Zinc</keyword>
<reference evidence="6 7" key="1">
    <citation type="submission" date="2016-12" db="EMBL/GenBank/DDBJ databases">
        <title>Comparative genomics of Bartonella apis.</title>
        <authorList>
            <person name="Engel P."/>
        </authorList>
    </citation>
    <scope>NUCLEOTIDE SEQUENCE [LARGE SCALE GENOMIC DNA]</scope>
    <source>
        <strain evidence="6 7">PEB0149</strain>
    </source>
</reference>
<evidence type="ECO:0000259" key="5">
    <source>
        <dbReference type="SMART" id="SM00849"/>
    </source>
</evidence>
<keyword evidence="7" id="KW-1185">Reference proteome</keyword>
<organism evidence="6 7">
    <name type="scientific">Bartonella apis</name>
    <dbReference type="NCBI Taxonomy" id="1686310"/>
    <lineage>
        <taxon>Bacteria</taxon>
        <taxon>Pseudomonadati</taxon>
        <taxon>Pseudomonadota</taxon>
        <taxon>Alphaproteobacteria</taxon>
        <taxon>Hyphomicrobiales</taxon>
        <taxon>Bartonellaceae</taxon>
        <taxon>Bartonella</taxon>
    </lineage>
</organism>
<comment type="caution">
    <text evidence="6">The sequence shown here is derived from an EMBL/GenBank/DDBJ whole genome shotgun (WGS) entry which is preliminary data.</text>
</comment>
<comment type="cofactor">
    <cofactor evidence="1">
        <name>Zn(2+)</name>
        <dbReference type="ChEBI" id="CHEBI:29105"/>
    </cofactor>
</comment>
<evidence type="ECO:0000256" key="2">
    <source>
        <dbReference type="ARBA" id="ARBA00022723"/>
    </source>
</evidence>
<protein>
    <submittedName>
        <fullName evidence="6">Glyoxylase, beta-lactamase superfamily II</fullName>
    </submittedName>
</protein>
<dbReference type="Proteomes" id="UP000187344">
    <property type="component" value="Unassembled WGS sequence"/>
</dbReference>